<dbReference type="InterPro" id="IPR036390">
    <property type="entry name" value="WH_DNA-bd_sf"/>
</dbReference>
<evidence type="ECO:0000313" key="4">
    <source>
        <dbReference type="Proteomes" id="UP000195981"/>
    </source>
</evidence>
<dbReference type="GO" id="GO:0003700">
    <property type="term" value="F:DNA-binding transcription factor activity"/>
    <property type="evidence" value="ECO:0007669"/>
    <property type="project" value="InterPro"/>
</dbReference>
<dbReference type="PANTHER" id="PTHR33164:SF57">
    <property type="entry name" value="MARR-FAMILY TRANSCRIPTIONAL REGULATOR"/>
    <property type="match status" value="1"/>
</dbReference>
<dbReference type="RefSeq" id="WP_087104496.1">
    <property type="nucleotide sequence ID" value="NZ_FWFG01000081.1"/>
</dbReference>
<gene>
    <name evidence="3" type="ORF">FM110_09325</name>
</gene>
<feature type="region of interest" description="Disordered" evidence="1">
    <location>
        <begin position="153"/>
        <end position="177"/>
    </location>
</feature>
<dbReference type="OrthoDB" id="9804055at2"/>
<dbReference type="EMBL" id="FWFG01000081">
    <property type="protein sequence ID" value="SLM93100.1"/>
    <property type="molecule type" value="Genomic_DNA"/>
</dbReference>
<dbReference type="PRINTS" id="PR00598">
    <property type="entry name" value="HTHMARR"/>
</dbReference>
<name>A0A1X6X374_9MICO</name>
<feature type="domain" description="HTH marR-type" evidence="2">
    <location>
        <begin position="10"/>
        <end position="147"/>
    </location>
</feature>
<dbReference type="InterPro" id="IPR000835">
    <property type="entry name" value="HTH_MarR-typ"/>
</dbReference>
<keyword evidence="4" id="KW-1185">Reference proteome</keyword>
<proteinExistence type="predicted"/>
<evidence type="ECO:0000259" key="2">
    <source>
        <dbReference type="PROSITE" id="PS50995"/>
    </source>
</evidence>
<evidence type="ECO:0000313" key="3">
    <source>
        <dbReference type="EMBL" id="SLM93100.1"/>
    </source>
</evidence>
<dbReference type="PROSITE" id="PS50995">
    <property type="entry name" value="HTH_MARR_2"/>
    <property type="match status" value="1"/>
</dbReference>
<protein>
    <recommendedName>
        <fullName evidence="2">HTH marR-type domain-containing protein</fullName>
    </recommendedName>
</protein>
<dbReference type="SUPFAM" id="SSF46785">
    <property type="entry name" value="Winged helix' DNA-binding domain"/>
    <property type="match status" value="1"/>
</dbReference>
<dbReference type="Pfam" id="PF12802">
    <property type="entry name" value="MarR_2"/>
    <property type="match status" value="1"/>
</dbReference>
<dbReference type="GO" id="GO:0006950">
    <property type="term" value="P:response to stress"/>
    <property type="evidence" value="ECO:0007669"/>
    <property type="project" value="TreeGrafter"/>
</dbReference>
<sequence length="177" mass="19411">MGDAPADGLEERVLRDLVRLLAHWSAPHAQREIVREVGLDLDDTAIRAVYALGLRGGAARPSELADVLRLTRPTASKLLGRLVSENLVDVHDHPEDGRAKRVQLTGRGLEAYRLLRGAGVERVGGALRQWDPDERERFAQLLARFVPQVLGQDGEGAASAQRQASVAPGDRFERRTS</sequence>
<dbReference type="AlphaFoldDB" id="A0A1X6X374"/>
<organism evidence="3 4">
    <name type="scientific">Brachybacterium nesterenkovii</name>
    <dbReference type="NCBI Taxonomy" id="47847"/>
    <lineage>
        <taxon>Bacteria</taxon>
        <taxon>Bacillati</taxon>
        <taxon>Actinomycetota</taxon>
        <taxon>Actinomycetes</taxon>
        <taxon>Micrococcales</taxon>
        <taxon>Dermabacteraceae</taxon>
        <taxon>Brachybacterium</taxon>
    </lineage>
</organism>
<dbReference type="InterPro" id="IPR039422">
    <property type="entry name" value="MarR/SlyA-like"/>
</dbReference>
<dbReference type="SMART" id="SM00347">
    <property type="entry name" value="HTH_MARR"/>
    <property type="match status" value="1"/>
</dbReference>
<dbReference type="Proteomes" id="UP000195981">
    <property type="component" value="Unassembled WGS sequence"/>
</dbReference>
<dbReference type="InterPro" id="IPR036388">
    <property type="entry name" value="WH-like_DNA-bd_sf"/>
</dbReference>
<evidence type="ECO:0000256" key="1">
    <source>
        <dbReference type="SAM" id="MobiDB-lite"/>
    </source>
</evidence>
<dbReference type="Gene3D" id="1.10.10.10">
    <property type="entry name" value="Winged helix-like DNA-binding domain superfamily/Winged helix DNA-binding domain"/>
    <property type="match status" value="1"/>
</dbReference>
<dbReference type="PANTHER" id="PTHR33164">
    <property type="entry name" value="TRANSCRIPTIONAL REGULATOR, MARR FAMILY"/>
    <property type="match status" value="1"/>
</dbReference>
<reference evidence="3 4" key="1">
    <citation type="submission" date="2017-02" db="EMBL/GenBank/DDBJ databases">
        <authorList>
            <person name="Peterson S.W."/>
        </authorList>
    </citation>
    <scope>NUCLEOTIDE SEQUENCE [LARGE SCALE GENOMIC DNA]</scope>
    <source>
        <strain evidence="3 4">CIP104813</strain>
    </source>
</reference>
<accession>A0A1X6X374</accession>